<dbReference type="InterPro" id="IPR050986">
    <property type="entry name" value="GutQ/KpsF_isomerases"/>
</dbReference>
<name>A0A8J6TAF8_9DELT</name>
<feature type="site" description="Catalytically relevant" evidence="6">
    <location>
        <position position="101"/>
    </location>
</feature>
<dbReference type="Pfam" id="PF01380">
    <property type="entry name" value="SIS"/>
    <property type="match status" value="1"/>
</dbReference>
<dbReference type="PANTHER" id="PTHR42745">
    <property type="match status" value="1"/>
</dbReference>
<dbReference type="PROSITE" id="PS51464">
    <property type="entry name" value="SIS"/>
    <property type="match status" value="1"/>
</dbReference>
<dbReference type="PIRSF" id="PIRSF004692">
    <property type="entry name" value="KdsD_KpsF"/>
    <property type="match status" value="1"/>
</dbReference>
<reference evidence="10 11" key="1">
    <citation type="submission" date="2020-08" db="EMBL/GenBank/DDBJ databases">
        <title>Bridging the membrane lipid divide: bacteria of the FCB group superphylum have the potential to synthesize archaeal ether lipids.</title>
        <authorList>
            <person name="Villanueva L."/>
            <person name="Von Meijenfeldt F.A.B."/>
            <person name="Westbye A.B."/>
            <person name="Yadav S."/>
            <person name="Hopmans E.C."/>
            <person name="Dutilh B.E."/>
            <person name="Sinninghe Damste J.S."/>
        </authorList>
    </citation>
    <scope>NUCLEOTIDE SEQUENCE [LARGE SCALE GENOMIC DNA]</scope>
    <source>
        <strain evidence="10">NIOZ-UU27</strain>
    </source>
</reference>
<dbReference type="CDD" id="cd04604">
    <property type="entry name" value="CBS_pair_SIS_assoc"/>
    <property type="match status" value="1"/>
</dbReference>
<dbReference type="Gene3D" id="3.40.50.10490">
    <property type="entry name" value="Glucose-6-phosphate isomerase like protein, domain 1"/>
    <property type="match status" value="1"/>
</dbReference>
<organism evidence="10 11">
    <name type="scientific">Candidatus Desulfacyla euxinica</name>
    <dbReference type="NCBI Taxonomy" id="2841693"/>
    <lineage>
        <taxon>Bacteria</taxon>
        <taxon>Deltaproteobacteria</taxon>
        <taxon>Candidatus Desulfacyla</taxon>
    </lineage>
</organism>
<dbReference type="Gene3D" id="3.10.580.10">
    <property type="entry name" value="CBS-domain"/>
    <property type="match status" value="1"/>
</dbReference>
<keyword evidence="2" id="KW-0677">Repeat</keyword>
<dbReference type="GO" id="GO:0046872">
    <property type="term" value="F:metal ion binding"/>
    <property type="evidence" value="ECO:0007669"/>
    <property type="project" value="UniProtKB-KW"/>
</dbReference>
<dbReference type="GO" id="GO:1901135">
    <property type="term" value="P:carbohydrate derivative metabolic process"/>
    <property type="evidence" value="ECO:0007669"/>
    <property type="project" value="InterPro"/>
</dbReference>
<evidence type="ECO:0000313" key="10">
    <source>
        <dbReference type="EMBL" id="MBC8179211.1"/>
    </source>
</evidence>
<feature type="site" description="Catalytically relevant" evidence="6">
    <location>
        <position position="49"/>
    </location>
</feature>
<feature type="site" description="Catalytically relevant" evidence="6">
    <location>
        <position position="142"/>
    </location>
</feature>
<gene>
    <name evidence="10" type="ORF">H8E19_17555</name>
</gene>
<comment type="caution">
    <text evidence="10">The sequence shown here is derived from an EMBL/GenBank/DDBJ whole genome shotgun (WGS) entry which is preliminary data.</text>
</comment>
<keyword evidence="3 7" id="KW-0129">CBS domain</keyword>
<feature type="domain" description="CBS" evidence="8">
    <location>
        <begin position="267"/>
        <end position="327"/>
    </location>
</feature>
<sequence>MIIEQAKNVLTIEAQSISGLIERIGPEFEKAVETILKAKGRVILTGMGKSGLVARKISATLNSTGTSSLFLHPAEAIHGDLGMATPDDVILAISNSGHTSEISRILPLLKNMGAKIILFTGCLDSSMADISDIVIDIGVEREACPLGLAPTASTTAALAMGDALAVVLLKQRHFNKDDFKRFHPGGSLGERLAFKVKEVMLTDDHIPTVDLGSRVGQAIEEINAKKIGVTLITGEDQRLEGIISDGDLRRALINKKNIHEMKVEEIMSLTPKTIDEDETSAEALGLMELHAITHLVVLDEQRRIKGVVHLHDLLGREGFIDNAGNNSATRSHS</sequence>
<dbReference type="PANTHER" id="PTHR42745:SF1">
    <property type="entry name" value="ARABINOSE 5-PHOSPHATE ISOMERASE KDSD"/>
    <property type="match status" value="1"/>
</dbReference>
<dbReference type="GO" id="GO:0005975">
    <property type="term" value="P:carbohydrate metabolic process"/>
    <property type="evidence" value="ECO:0007669"/>
    <property type="project" value="InterPro"/>
</dbReference>
<evidence type="ECO:0000313" key="11">
    <source>
        <dbReference type="Proteomes" id="UP000650524"/>
    </source>
</evidence>
<evidence type="ECO:0000259" key="8">
    <source>
        <dbReference type="PROSITE" id="PS51371"/>
    </source>
</evidence>
<dbReference type="Proteomes" id="UP000650524">
    <property type="component" value="Unassembled WGS sequence"/>
</dbReference>
<feature type="domain" description="CBS" evidence="8">
    <location>
        <begin position="200"/>
        <end position="261"/>
    </location>
</feature>
<keyword evidence="5" id="KW-0862">Zinc</keyword>
<evidence type="ECO:0000256" key="7">
    <source>
        <dbReference type="PROSITE-ProRule" id="PRU00703"/>
    </source>
</evidence>
<evidence type="ECO:0000256" key="1">
    <source>
        <dbReference type="ARBA" id="ARBA00008165"/>
    </source>
</evidence>
<dbReference type="FunFam" id="3.40.50.10490:FF:000011">
    <property type="entry name" value="Arabinose 5-phosphate isomerase"/>
    <property type="match status" value="1"/>
</dbReference>
<dbReference type="CDD" id="cd05014">
    <property type="entry name" value="SIS_Kpsf"/>
    <property type="match status" value="1"/>
</dbReference>
<dbReference type="AlphaFoldDB" id="A0A8J6TAF8"/>
<dbReference type="GO" id="GO:0019146">
    <property type="term" value="F:arabinose-5-phosphate isomerase activity"/>
    <property type="evidence" value="ECO:0007669"/>
    <property type="project" value="UniProtKB-ARBA"/>
</dbReference>
<dbReference type="InterPro" id="IPR000644">
    <property type="entry name" value="CBS_dom"/>
</dbReference>
<feature type="site" description="Catalytically relevant" evidence="6">
    <location>
        <position position="183"/>
    </location>
</feature>
<feature type="domain" description="SIS" evidence="9">
    <location>
        <begin position="31"/>
        <end position="174"/>
    </location>
</feature>
<dbReference type="InterPro" id="IPR046342">
    <property type="entry name" value="CBS_dom_sf"/>
</dbReference>
<protein>
    <submittedName>
        <fullName evidence="10">KpsF/GutQ family sugar-phosphate isomerase</fullName>
    </submittedName>
</protein>
<comment type="similarity">
    <text evidence="1 4">Belongs to the SIS family. GutQ/KpsF subfamily.</text>
</comment>
<dbReference type="InterPro" id="IPR035474">
    <property type="entry name" value="SIS_Kpsf"/>
</dbReference>
<dbReference type="InterPro" id="IPR046348">
    <property type="entry name" value="SIS_dom_sf"/>
</dbReference>
<evidence type="ECO:0000256" key="3">
    <source>
        <dbReference type="ARBA" id="ARBA00023122"/>
    </source>
</evidence>
<dbReference type="NCBIfam" id="TIGR00393">
    <property type="entry name" value="kpsF"/>
    <property type="match status" value="1"/>
</dbReference>
<dbReference type="SUPFAM" id="SSF53697">
    <property type="entry name" value="SIS domain"/>
    <property type="match status" value="1"/>
</dbReference>
<proteinExistence type="inferred from homology"/>
<feature type="binding site" evidence="5">
    <location>
        <position position="72"/>
    </location>
    <ligand>
        <name>Zn(2+)</name>
        <dbReference type="ChEBI" id="CHEBI:29105"/>
    </ligand>
</feature>
<dbReference type="InterPro" id="IPR001347">
    <property type="entry name" value="SIS_dom"/>
</dbReference>
<evidence type="ECO:0000256" key="4">
    <source>
        <dbReference type="PIRNR" id="PIRNR004692"/>
    </source>
</evidence>
<keyword evidence="5" id="KW-0479">Metal-binding</keyword>
<keyword evidence="10" id="KW-0413">Isomerase</keyword>
<evidence type="ECO:0000256" key="2">
    <source>
        <dbReference type="ARBA" id="ARBA00022737"/>
    </source>
</evidence>
<evidence type="ECO:0000256" key="6">
    <source>
        <dbReference type="PIRSR" id="PIRSR004692-3"/>
    </source>
</evidence>
<dbReference type="PROSITE" id="PS51371">
    <property type="entry name" value="CBS"/>
    <property type="match status" value="2"/>
</dbReference>
<evidence type="ECO:0000256" key="5">
    <source>
        <dbReference type="PIRSR" id="PIRSR004692-2"/>
    </source>
</evidence>
<dbReference type="SMART" id="SM00116">
    <property type="entry name" value="CBS"/>
    <property type="match status" value="2"/>
</dbReference>
<dbReference type="Pfam" id="PF00571">
    <property type="entry name" value="CBS"/>
    <property type="match status" value="2"/>
</dbReference>
<accession>A0A8J6TAF8</accession>
<dbReference type="GO" id="GO:0097367">
    <property type="term" value="F:carbohydrate derivative binding"/>
    <property type="evidence" value="ECO:0007669"/>
    <property type="project" value="InterPro"/>
</dbReference>
<dbReference type="InterPro" id="IPR004800">
    <property type="entry name" value="KdsD/KpsF-type"/>
</dbReference>
<dbReference type="EMBL" id="JACNJD010000359">
    <property type="protein sequence ID" value="MBC8179211.1"/>
    <property type="molecule type" value="Genomic_DNA"/>
</dbReference>
<evidence type="ECO:0000259" key="9">
    <source>
        <dbReference type="PROSITE" id="PS51464"/>
    </source>
</evidence>